<evidence type="ECO:0000313" key="2">
    <source>
        <dbReference type="EMBL" id="CBF76239.1"/>
    </source>
</evidence>
<feature type="compositionally biased region" description="Basic and acidic residues" evidence="1">
    <location>
        <begin position="435"/>
        <end position="445"/>
    </location>
</feature>
<name>Q5B347_EMENI</name>
<dbReference type="SUPFAM" id="SSF53474">
    <property type="entry name" value="alpha/beta-Hydrolases"/>
    <property type="match status" value="1"/>
</dbReference>
<dbReference type="OrthoDB" id="2019572at2759"/>
<reference evidence="3" key="1">
    <citation type="journal article" date="2005" name="Nature">
        <title>Sequencing of Aspergillus nidulans and comparative analysis with A. fumigatus and A. oryzae.</title>
        <authorList>
            <person name="Galagan J.E."/>
            <person name="Calvo S.E."/>
            <person name="Cuomo C."/>
            <person name="Ma L.J."/>
            <person name="Wortman J.R."/>
            <person name="Batzoglou S."/>
            <person name="Lee S.I."/>
            <person name="Basturkmen M."/>
            <person name="Spevak C.C."/>
            <person name="Clutterbuck J."/>
            <person name="Kapitonov V."/>
            <person name="Jurka J."/>
            <person name="Scazzocchio C."/>
            <person name="Farman M."/>
            <person name="Butler J."/>
            <person name="Purcell S."/>
            <person name="Harris S."/>
            <person name="Braus G.H."/>
            <person name="Draht O."/>
            <person name="Busch S."/>
            <person name="D'Enfert C."/>
            <person name="Bouchier C."/>
            <person name="Goldman G.H."/>
            <person name="Bell-Pedersen D."/>
            <person name="Griffiths-Jones S."/>
            <person name="Doonan J.H."/>
            <person name="Yu J."/>
            <person name="Vienken K."/>
            <person name="Pain A."/>
            <person name="Freitag M."/>
            <person name="Selker E.U."/>
            <person name="Archer D.B."/>
            <person name="Penalva M.A."/>
            <person name="Oakley B.R."/>
            <person name="Momany M."/>
            <person name="Tanaka T."/>
            <person name="Kumagai T."/>
            <person name="Asai K."/>
            <person name="Machida M."/>
            <person name="Nierman W.C."/>
            <person name="Denning D.W."/>
            <person name="Caddick M."/>
            <person name="Hynes M."/>
            <person name="Paoletti M."/>
            <person name="Fischer R."/>
            <person name="Miller B."/>
            <person name="Dyer P."/>
            <person name="Sachs M.S."/>
            <person name="Osmani S.A."/>
            <person name="Birren B.W."/>
        </authorList>
    </citation>
    <scope>NUCLEOTIDE SEQUENCE [LARGE SCALE GENOMIC DNA]</scope>
    <source>
        <strain evidence="3">FGSC A4 / ATCC 38163 / CBS 112.46 / NRRL 194 / M139</strain>
    </source>
</reference>
<dbReference type="OMA" id="HCEAQYQ"/>
<dbReference type="Gene3D" id="3.40.50.1820">
    <property type="entry name" value="alpha/beta hydrolase"/>
    <property type="match status" value="1"/>
</dbReference>
<dbReference type="eggNOG" id="ENOG502QWJP">
    <property type="taxonomic scope" value="Eukaryota"/>
</dbReference>
<feature type="region of interest" description="Disordered" evidence="1">
    <location>
        <begin position="435"/>
        <end position="455"/>
    </location>
</feature>
<keyword evidence="3" id="KW-1185">Reference proteome</keyword>
<protein>
    <submittedName>
        <fullName evidence="2">Uncharacterized protein</fullName>
    </submittedName>
</protein>
<dbReference type="KEGG" id="ani:ANIA_05033"/>
<dbReference type="HOGENOM" id="CLU_023751_4_1_1"/>
<accession>Q5B347</accession>
<dbReference type="Proteomes" id="UP000000560">
    <property type="component" value="Chromosome III"/>
</dbReference>
<dbReference type="InterPro" id="IPR029058">
    <property type="entry name" value="AB_hydrolase_fold"/>
</dbReference>
<accession>C8V852</accession>
<dbReference type="AlphaFoldDB" id="Q5B347"/>
<proteinExistence type="predicted"/>
<gene>
    <name evidence="2" type="ORF">ANIA_05033</name>
</gene>
<evidence type="ECO:0000256" key="1">
    <source>
        <dbReference type="SAM" id="MobiDB-lite"/>
    </source>
</evidence>
<dbReference type="PANTHER" id="PTHR35560">
    <property type="entry name" value="BLL0132 PROTEIN"/>
    <property type="match status" value="1"/>
</dbReference>
<organism evidence="2 3">
    <name type="scientific">Emericella nidulans (strain FGSC A4 / ATCC 38163 / CBS 112.46 / NRRL 194 / M139)</name>
    <name type="common">Aspergillus nidulans</name>
    <dbReference type="NCBI Taxonomy" id="227321"/>
    <lineage>
        <taxon>Eukaryota</taxon>
        <taxon>Fungi</taxon>
        <taxon>Dikarya</taxon>
        <taxon>Ascomycota</taxon>
        <taxon>Pezizomycotina</taxon>
        <taxon>Eurotiomycetes</taxon>
        <taxon>Eurotiomycetidae</taxon>
        <taxon>Eurotiales</taxon>
        <taxon>Aspergillaceae</taxon>
        <taxon>Aspergillus</taxon>
        <taxon>Aspergillus subgen. Nidulantes</taxon>
    </lineage>
</organism>
<dbReference type="RefSeq" id="XP_662637.1">
    <property type="nucleotide sequence ID" value="XM_657545.1"/>
</dbReference>
<dbReference type="GeneID" id="2872833"/>
<dbReference type="PANTHER" id="PTHR35560:SF3">
    <property type="entry name" value="PEPTIDASE S9 PROLYL OLIGOPEPTIDASE CATALYTIC DOMAIN-CONTAINING PROTEIN"/>
    <property type="match status" value="1"/>
</dbReference>
<dbReference type="InParanoid" id="Q5B347"/>
<dbReference type="EMBL" id="BN001303">
    <property type="protein sequence ID" value="CBF76239.1"/>
    <property type="molecule type" value="Genomic_DNA"/>
</dbReference>
<evidence type="ECO:0000313" key="3">
    <source>
        <dbReference type="Proteomes" id="UP000000560"/>
    </source>
</evidence>
<reference evidence="3" key="2">
    <citation type="journal article" date="2009" name="Fungal Genet. Biol.">
        <title>The 2008 update of the Aspergillus nidulans genome annotation: a community effort.</title>
        <authorList>
            <person name="Wortman J.R."/>
            <person name="Gilsenan J.M."/>
            <person name="Joardar V."/>
            <person name="Deegan J."/>
            <person name="Clutterbuck J."/>
            <person name="Andersen M.R."/>
            <person name="Archer D."/>
            <person name="Bencina M."/>
            <person name="Braus G."/>
            <person name="Coutinho P."/>
            <person name="von Dohren H."/>
            <person name="Doonan J."/>
            <person name="Driessen A.J."/>
            <person name="Durek P."/>
            <person name="Espeso E."/>
            <person name="Fekete E."/>
            <person name="Flipphi M."/>
            <person name="Estrada C.G."/>
            <person name="Geysens S."/>
            <person name="Goldman G."/>
            <person name="de Groot P.W."/>
            <person name="Hansen K."/>
            <person name="Harris S.D."/>
            <person name="Heinekamp T."/>
            <person name="Helmstaedt K."/>
            <person name="Henrissat B."/>
            <person name="Hofmann G."/>
            <person name="Homan T."/>
            <person name="Horio T."/>
            <person name="Horiuchi H."/>
            <person name="James S."/>
            <person name="Jones M."/>
            <person name="Karaffa L."/>
            <person name="Karanyi Z."/>
            <person name="Kato M."/>
            <person name="Keller N."/>
            <person name="Kelly D.E."/>
            <person name="Kiel J.A."/>
            <person name="Kim J.M."/>
            <person name="van der Klei I.J."/>
            <person name="Klis F.M."/>
            <person name="Kovalchuk A."/>
            <person name="Krasevec N."/>
            <person name="Kubicek C.P."/>
            <person name="Liu B."/>
            <person name="Maccabe A."/>
            <person name="Meyer V."/>
            <person name="Mirabito P."/>
            <person name="Miskei M."/>
            <person name="Mos M."/>
            <person name="Mullins J."/>
            <person name="Nelson D.R."/>
            <person name="Nielsen J."/>
            <person name="Oakley B.R."/>
            <person name="Osmani S.A."/>
            <person name="Pakula T."/>
            <person name="Paszewski A."/>
            <person name="Paulsen I."/>
            <person name="Pilsyk S."/>
            <person name="Pocsi I."/>
            <person name="Punt P.J."/>
            <person name="Ram A.F."/>
            <person name="Ren Q."/>
            <person name="Robellet X."/>
            <person name="Robson G."/>
            <person name="Seiboth B."/>
            <person name="van Solingen P."/>
            <person name="Specht T."/>
            <person name="Sun J."/>
            <person name="Taheri-Talesh N."/>
            <person name="Takeshita N."/>
            <person name="Ussery D."/>
            <person name="vanKuyk P.A."/>
            <person name="Visser H."/>
            <person name="van de Vondervoort P.J."/>
            <person name="de Vries R.P."/>
            <person name="Walton J."/>
            <person name="Xiang X."/>
            <person name="Xiong Y."/>
            <person name="Zeng A.P."/>
            <person name="Brandt B.W."/>
            <person name="Cornell M.J."/>
            <person name="van den Hondel C.A."/>
            <person name="Visser J."/>
            <person name="Oliver S.G."/>
            <person name="Turner G."/>
        </authorList>
    </citation>
    <scope>GENOME REANNOTATION</scope>
    <source>
        <strain evidence="3">FGSC A4 / ATCC 38163 / CBS 112.46 / NRRL 194 / M139</strain>
    </source>
</reference>
<sequence length="478" mass="53005">MALALAATAQAKVAAEWLQENNKAGDPPPTGKVDKYQTVVLSGARDAYDRSQPSSCPTIMIGTAVPDGDKNDGWKELPKVTGFDVARLVVDEEANATLLPATAGPDTWNKWNFGADMFAISQPYFIENTKDPSNIKRAVITIAGARRNGWQYCNGRDSVNADMDRVIIAAPEWLNEDDHSAGAVQSNDVYFDNSSYQQGGPALGPGDVKLSSFEAYVEPAPTSSMGCGRSTWNLRLTYRRLDKLVSSFWNKSVYPELETVVIASHSLGAQMTQRYAMLRPAQPEDANITFGIMNPGSYVWPVSDRPEHEDDCEDTYNDWPYGIDDGQSYALPEYVRDEVVGNRSMVRERYFSRNIFYGFGLDDHGDGDGHCEAQWQGDSHLERGQNFDKMLQDLSDGFPETQSVYYIPGVAHDNYKMFVSEPMQRKMFLFDTSNDTKDANQARDSDDSEPTSGAPYQLTMPRFLLGSALLSVVVALAE</sequence>